<dbReference type="AlphaFoldDB" id="A0A540WX99"/>
<evidence type="ECO:0000313" key="2">
    <source>
        <dbReference type="Proteomes" id="UP000315369"/>
    </source>
</evidence>
<dbReference type="EMBL" id="VIFM01000094">
    <property type="protein sequence ID" value="TQF13628.1"/>
    <property type="molecule type" value="Genomic_DNA"/>
</dbReference>
<gene>
    <name evidence="1" type="ORF">FJV41_23065</name>
</gene>
<accession>A0A540WX99</accession>
<protein>
    <submittedName>
        <fullName evidence="1">SAM-dependent methyltransferase</fullName>
    </submittedName>
</protein>
<dbReference type="GO" id="GO:0008168">
    <property type="term" value="F:methyltransferase activity"/>
    <property type="evidence" value="ECO:0007669"/>
    <property type="project" value="UniProtKB-KW"/>
</dbReference>
<name>A0A540WX99_9BACT</name>
<feature type="non-terminal residue" evidence="1">
    <location>
        <position position="57"/>
    </location>
</feature>
<keyword evidence="1" id="KW-0489">Methyltransferase</keyword>
<proteinExistence type="predicted"/>
<dbReference type="Proteomes" id="UP000315369">
    <property type="component" value="Unassembled WGS sequence"/>
</dbReference>
<organism evidence="1 2">
    <name type="scientific">Myxococcus llanfairpwllgwyngyllgogerychwyrndrobwllllantysiliogogogochensis</name>
    <dbReference type="NCBI Taxonomy" id="2590453"/>
    <lineage>
        <taxon>Bacteria</taxon>
        <taxon>Pseudomonadati</taxon>
        <taxon>Myxococcota</taxon>
        <taxon>Myxococcia</taxon>
        <taxon>Myxococcales</taxon>
        <taxon>Cystobacterineae</taxon>
        <taxon>Myxococcaceae</taxon>
        <taxon>Myxococcus</taxon>
    </lineage>
</organism>
<sequence length="57" mass="6256">MARPTDVSVPPRRFHDEPLVLILRHLKATLDGAVAVRIEVPDPDLGRGCYPGERVGP</sequence>
<keyword evidence="2" id="KW-1185">Reference proteome</keyword>
<keyword evidence="1" id="KW-0808">Transferase</keyword>
<reference evidence="1 2" key="1">
    <citation type="submission" date="2019-06" db="EMBL/GenBank/DDBJ databases">
        <authorList>
            <person name="Livingstone P."/>
            <person name="Whitworth D."/>
        </authorList>
    </citation>
    <scope>NUCLEOTIDE SEQUENCE [LARGE SCALE GENOMIC DNA]</scope>
    <source>
        <strain evidence="1 2">AM401</strain>
    </source>
</reference>
<evidence type="ECO:0000313" key="1">
    <source>
        <dbReference type="EMBL" id="TQF13628.1"/>
    </source>
</evidence>
<comment type="caution">
    <text evidence="1">The sequence shown here is derived from an EMBL/GenBank/DDBJ whole genome shotgun (WGS) entry which is preliminary data.</text>
</comment>
<dbReference type="GO" id="GO:0032259">
    <property type="term" value="P:methylation"/>
    <property type="evidence" value="ECO:0007669"/>
    <property type="project" value="UniProtKB-KW"/>
</dbReference>